<proteinExistence type="predicted"/>
<dbReference type="SUPFAM" id="SSF56219">
    <property type="entry name" value="DNase I-like"/>
    <property type="match status" value="1"/>
</dbReference>
<dbReference type="PANTHER" id="PTHR35218:SF11">
    <property type="entry name" value="ENDONUCLEASE_EXONUCLEASE_PHOSPHATASE DOMAIN-CONTAINING PROTEIN"/>
    <property type="match status" value="1"/>
</dbReference>
<evidence type="ECO:0000259" key="1">
    <source>
        <dbReference type="Pfam" id="PF03372"/>
    </source>
</evidence>
<protein>
    <recommendedName>
        <fullName evidence="1">Endonuclease/exonuclease/phosphatase domain-containing protein</fullName>
    </recommendedName>
</protein>
<name>A0A2K2D1M3_BRADI</name>
<reference evidence="3" key="3">
    <citation type="submission" date="2018-08" db="UniProtKB">
        <authorList>
            <consortium name="EnsemblPlants"/>
        </authorList>
    </citation>
    <scope>IDENTIFICATION</scope>
    <source>
        <strain evidence="3">cv. Bd21</strain>
    </source>
</reference>
<feature type="domain" description="Endonuclease/exonuclease/phosphatase" evidence="1">
    <location>
        <begin position="5"/>
        <end position="95"/>
    </location>
</feature>
<dbReference type="PANTHER" id="PTHR35218">
    <property type="entry name" value="RNASE H DOMAIN-CONTAINING PROTEIN"/>
    <property type="match status" value="1"/>
</dbReference>
<keyword evidence="4" id="KW-1185">Reference proteome</keyword>
<dbReference type="InterPro" id="IPR005135">
    <property type="entry name" value="Endo/exonuclease/phosphatase"/>
</dbReference>
<accession>A0A2K2D1M3</accession>
<dbReference type="EMBL" id="CM000882">
    <property type="protein sequence ID" value="PNT68192.1"/>
    <property type="molecule type" value="Genomic_DNA"/>
</dbReference>
<dbReference type="Gene3D" id="3.60.10.10">
    <property type="entry name" value="Endonuclease/exonuclease/phosphatase"/>
    <property type="match status" value="1"/>
</dbReference>
<sequence>MSILCWNCRGLGDPATVHELRMLVRENAPLILCVVETRIAKYRVEGLAGTLGFNHAFGVGSSGWNGGLCVYWKNTVSLVLRNFLKYHIDMEVHEPGKDVWRMTC</sequence>
<dbReference type="AlphaFoldDB" id="A0A2K2D1M3"/>
<dbReference type="InParanoid" id="A0A2K2D1M3"/>
<dbReference type="Gramene" id="PNT68192">
    <property type="protein sequence ID" value="PNT68192"/>
    <property type="gene ID" value="BRADI_3g36955v3"/>
</dbReference>
<reference evidence="2 3" key="1">
    <citation type="journal article" date="2010" name="Nature">
        <title>Genome sequencing and analysis of the model grass Brachypodium distachyon.</title>
        <authorList>
            <consortium name="International Brachypodium Initiative"/>
        </authorList>
    </citation>
    <scope>NUCLEOTIDE SEQUENCE [LARGE SCALE GENOMIC DNA]</scope>
    <source>
        <strain evidence="2 3">Bd21</strain>
    </source>
</reference>
<dbReference type="GO" id="GO:0003824">
    <property type="term" value="F:catalytic activity"/>
    <property type="evidence" value="ECO:0007669"/>
    <property type="project" value="InterPro"/>
</dbReference>
<dbReference type="Pfam" id="PF03372">
    <property type="entry name" value="Exo_endo_phos"/>
    <property type="match status" value="1"/>
</dbReference>
<dbReference type="InterPro" id="IPR036691">
    <property type="entry name" value="Endo/exonu/phosph_ase_sf"/>
</dbReference>
<dbReference type="Proteomes" id="UP000008810">
    <property type="component" value="Chromosome 3"/>
</dbReference>
<evidence type="ECO:0000313" key="4">
    <source>
        <dbReference type="Proteomes" id="UP000008810"/>
    </source>
</evidence>
<evidence type="ECO:0000313" key="3">
    <source>
        <dbReference type="EnsemblPlants" id="PNT68192"/>
    </source>
</evidence>
<gene>
    <name evidence="2" type="ORF">BRADI_3g36955v3</name>
</gene>
<dbReference type="OrthoDB" id="682716at2759"/>
<organism evidence="2">
    <name type="scientific">Brachypodium distachyon</name>
    <name type="common">Purple false brome</name>
    <name type="synonym">Trachynia distachya</name>
    <dbReference type="NCBI Taxonomy" id="15368"/>
    <lineage>
        <taxon>Eukaryota</taxon>
        <taxon>Viridiplantae</taxon>
        <taxon>Streptophyta</taxon>
        <taxon>Embryophyta</taxon>
        <taxon>Tracheophyta</taxon>
        <taxon>Spermatophyta</taxon>
        <taxon>Magnoliopsida</taxon>
        <taxon>Liliopsida</taxon>
        <taxon>Poales</taxon>
        <taxon>Poaceae</taxon>
        <taxon>BOP clade</taxon>
        <taxon>Pooideae</taxon>
        <taxon>Stipodae</taxon>
        <taxon>Brachypodieae</taxon>
        <taxon>Brachypodium</taxon>
    </lineage>
</organism>
<dbReference type="EnsemblPlants" id="PNT68192">
    <property type="protein sequence ID" value="PNT68192"/>
    <property type="gene ID" value="BRADI_3g36955v3"/>
</dbReference>
<evidence type="ECO:0000313" key="2">
    <source>
        <dbReference type="EMBL" id="PNT68192.1"/>
    </source>
</evidence>
<reference evidence="2" key="2">
    <citation type="submission" date="2017-06" db="EMBL/GenBank/DDBJ databases">
        <title>WGS assembly of Brachypodium distachyon.</title>
        <authorList>
            <consortium name="The International Brachypodium Initiative"/>
            <person name="Lucas S."/>
            <person name="Harmon-Smith M."/>
            <person name="Lail K."/>
            <person name="Tice H."/>
            <person name="Grimwood J."/>
            <person name="Bruce D."/>
            <person name="Barry K."/>
            <person name="Shu S."/>
            <person name="Lindquist E."/>
            <person name="Wang M."/>
            <person name="Pitluck S."/>
            <person name="Vogel J.P."/>
            <person name="Garvin D.F."/>
            <person name="Mockler T.C."/>
            <person name="Schmutz J."/>
            <person name="Rokhsar D."/>
            <person name="Bevan M.W."/>
        </authorList>
    </citation>
    <scope>NUCLEOTIDE SEQUENCE</scope>
    <source>
        <strain evidence="2">Bd21</strain>
    </source>
</reference>